<dbReference type="GO" id="GO:0000226">
    <property type="term" value="P:microtubule cytoskeleton organization"/>
    <property type="evidence" value="ECO:0007669"/>
    <property type="project" value="TreeGrafter"/>
</dbReference>
<evidence type="ECO:0000256" key="1">
    <source>
        <dbReference type="ARBA" id="ARBA00004435"/>
    </source>
</evidence>
<feature type="region of interest" description="Disordered" evidence="6">
    <location>
        <begin position="195"/>
        <end position="237"/>
    </location>
</feature>
<evidence type="ECO:0000313" key="8">
    <source>
        <dbReference type="EMBL" id="GCB81419.1"/>
    </source>
</evidence>
<dbReference type="Gene3D" id="1.20.5.340">
    <property type="match status" value="1"/>
</dbReference>
<protein>
    <recommendedName>
        <fullName evidence="5">Cingulin</fullName>
    </recommendedName>
</protein>
<sequence length="237" mass="27964">ELQQCNAETEKAQLDSGLLEQRLQHLEKELESKKRAQDDKSRMAKALEDKVKHLELELEEENSNVDLLTDRINRSREQIDQLRGELMQERAARQDLDCDKISLERQNKDLKNRLASCEGSLKPSANTSQLESRIRELEDRLQSEERDRSAQQASNRKLDRKVKELTIQLDDERQQVSDEKDQLTLRVKVLKRQVDESEEEVERLETARKKGLRELEDLHETNEQLQNRVKSLEKDIW</sequence>
<comment type="caution">
    <text evidence="8">The sequence shown here is derived from an EMBL/GenBank/DDBJ whole genome shotgun (WGS) entry which is preliminary data.</text>
</comment>
<dbReference type="Pfam" id="PF01576">
    <property type="entry name" value="Myosin_tail_1"/>
    <property type="match status" value="1"/>
</dbReference>
<dbReference type="EMBL" id="BFAA01020181">
    <property type="protein sequence ID" value="GCB81419.1"/>
    <property type="molecule type" value="Genomic_DNA"/>
</dbReference>
<dbReference type="Proteomes" id="UP000288216">
    <property type="component" value="Unassembled WGS sequence"/>
</dbReference>
<dbReference type="OrthoDB" id="6108017at2759"/>
<comment type="similarity">
    <text evidence="4">Belongs to the cingulin family.</text>
</comment>
<dbReference type="GO" id="GO:0016459">
    <property type="term" value="C:myosin complex"/>
    <property type="evidence" value="ECO:0007669"/>
    <property type="project" value="InterPro"/>
</dbReference>
<evidence type="ECO:0000256" key="4">
    <source>
        <dbReference type="ARBA" id="ARBA00038467"/>
    </source>
</evidence>
<keyword evidence="2" id="KW-0796">Tight junction</keyword>
<evidence type="ECO:0000313" key="9">
    <source>
        <dbReference type="Proteomes" id="UP000288216"/>
    </source>
</evidence>
<feature type="compositionally biased region" description="Basic and acidic residues" evidence="6">
    <location>
        <begin position="132"/>
        <end position="149"/>
    </location>
</feature>
<name>A0A401Q7R5_SCYTO</name>
<keyword evidence="9" id="KW-1185">Reference proteome</keyword>
<feature type="domain" description="Myosin tail" evidence="7">
    <location>
        <begin position="20"/>
        <end position="233"/>
    </location>
</feature>
<feature type="compositionally biased region" description="Basic and acidic residues" evidence="6">
    <location>
        <begin position="203"/>
        <end position="222"/>
    </location>
</feature>
<feature type="region of interest" description="Disordered" evidence="6">
    <location>
        <begin position="119"/>
        <end position="163"/>
    </location>
</feature>
<feature type="non-terminal residue" evidence="8">
    <location>
        <position position="1"/>
    </location>
</feature>
<organism evidence="8 9">
    <name type="scientific">Scyliorhinus torazame</name>
    <name type="common">Cloudy catshark</name>
    <name type="synonym">Catulus torazame</name>
    <dbReference type="NCBI Taxonomy" id="75743"/>
    <lineage>
        <taxon>Eukaryota</taxon>
        <taxon>Metazoa</taxon>
        <taxon>Chordata</taxon>
        <taxon>Craniata</taxon>
        <taxon>Vertebrata</taxon>
        <taxon>Chondrichthyes</taxon>
        <taxon>Elasmobranchii</taxon>
        <taxon>Galeomorphii</taxon>
        <taxon>Galeoidea</taxon>
        <taxon>Carcharhiniformes</taxon>
        <taxon>Scyliorhinidae</taxon>
        <taxon>Scyliorhinus</taxon>
    </lineage>
</organism>
<keyword evidence="3" id="KW-0175">Coiled coil</keyword>
<dbReference type="GO" id="GO:0008017">
    <property type="term" value="F:microtubule binding"/>
    <property type="evidence" value="ECO:0007669"/>
    <property type="project" value="TreeGrafter"/>
</dbReference>
<comment type="subcellular location">
    <subcellularLocation>
        <location evidence="1">Cell junction</location>
        <location evidence="1">Tight junction</location>
    </subcellularLocation>
</comment>
<evidence type="ECO:0000256" key="3">
    <source>
        <dbReference type="ARBA" id="ARBA00023054"/>
    </source>
</evidence>
<dbReference type="STRING" id="75743.A0A401Q7R5"/>
<dbReference type="PANTHER" id="PTHR46349">
    <property type="entry name" value="CINGULIN-LIKE PROTEIN 1-RELATED"/>
    <property type="match status" value="1"/>
</dbReference>
<gene>
    <name evidence="8" type="ORF">scyTo_0021836</name>
</gene>
<dbReference type="InterPro" id="IPR002928">
    <property type="entry name" value="Myosin_tail"/>
</dbReference>
<dbReference type="AlphaFoldDB" id="A0A401Q7R5"/>
<proteinExistence type="inferred from homology"/>
<reference evidence="8 9" key="1">
    <citation type="journal article" date="2018" name="Nat. Ecol. Evol.">
        <title>Shark genomes provide insights into elasmobranch evolution and the origin of vertebrates.</title>
        <authorList>
            <person name="Hara Y"/>
            <person name="Yamaguchi K"/>
            <person name="Onimaru K"/>
            <person name="Kadota M"/>
            <person name="Koyanagi M"/>
            <person name="Keeley SD"/>
            <person name="Tatsumi K"/>
            <person name="Tanaka K"/>
            <person name="Motone F"/>
            <person name="Kageyama Y"/>
            <person name="Nozu R"/>
            <person name="Adachi N"/>
            <person name="Nishimura O"/>
            <person name="Nakagawa R"/>
            <person name="Tanegashima C"/>
            <person name="Kiyatake I"/>
            <person name="Matsumoto R"/>
            <person name="Murakumo K"/>
            <person name="Nishida K"/>
            <person name="Terakita A"/>
            <person name="Kuratani S"/>
            <person name="Sato K"/>
            <person name="Hyodo S Kuraku.S."/>
        </authorList>
    </citation>
    <scope>NUCLEOTIDE SEQUENCE [LARGE SCALE GENOMIC DNA]</scope>
</reference>
<dbReference type="OMA" id="DKKNMMR"/>
<evidence type="ECO:0000256" key="6">
    <source>
        <dbReference type="SAM" id="MobiDB-lite"/>
    </source>
</evidence>
<evidence type="ECO:0000256" key="5">
    <source>
        <dbReference type="ARBA" id="ARBA00044075"/>
    </source>
</evidence>
<evidence type="ECO:0000259" key="7">
    <source>
        <dbReference type="Pfam" id="PF01576"/>
    </source>
</evidence>
<accession>A0A401Q7R5</accession>
<dbReference type="GO" id="GO:0005923">
    <property type="term" value="C:bicellular tight junction"/>
    <property type="evidence" value="ECO:0007669"/>
    <property type="project" value="TreeGrafter"/>
</dbReference>
<dbReference type="PANTHER" id="PTHR46349:SF4">
    <property type="entry name" value="CINGULIN"/>
    <property type="match status" value="1"/>
</dbReference>
<evidence type="ECO:0000256" key="2">
    <source>
        <dbReference type="ARBA" id="ARBA00022427"/>
    </source>
</evidence>
<keyword evidence="2" id="KW-0965">Cell junction</keyword>